<evidence type="ECO:0000313" key="2">
    <source>
        <dbReference type="EMBL" id="TKB53938.1"/>
    </source>
</evidence>
<feature type="transmembrane region" description="Helical" evidence="1">
    <location>
        <begin position="304"/>
        <end position="321"/>
    </location>
</feature>
<keyword evidence="1" id="KW-0472">Membrane</keyword>
<dbReference type="EMBL" id="SWCJ01000010">
    <property type="protein sequence ID" value="TKB53938.1"/>
    <property type="molecule type" value="Genomic_DNA"/>
</dbReference>
<comment type="caution">
    <text evidence="2">The sequence shown here is derived from an EMBL/GenBank/DDBJ whole genome shotgun (WGS) entry which is preliminary data.</text>
</comment>
<dbReference type="Pfam" id="PF14897">
    <property type="entry name" value="EpsG"/>
    <property type="match status" value="1"/>
</dbReference>
<keyword evidence="1" id="KW-0812">Transmembrane</keyword>
<accession>A0A4U1BMI8</accession>
<protein>
    <submittedName>
        <fullName evidence="2">EpsG family protein</fullName>
    </submittedName>
</protein>
<name>A0A4U1BMI8_9GAMM</name>
<feature type="transmembrane region" description="Helical" evidence="1">
    <location>
        <begin position="202"/>
        <end position="220"/>
    </location>
</feature>
<evidence type="ECO:0000256" key="1">
    <source>
        <dbReference type="SAM" id="Phobius"/>
    </source>
</evidence>
<reference evidence="2 3" key="1">
    <citation type="submission" date="2019-04" db="EMBL/GenBank/DDBJ databases">
        <authorList>
            <person name="Hwang J.C."/>
        </authorList>
    </citation>
    <scope>NUCLEOTIDE SEQUENCE [LARGE SCALE GENOMIC DNA]</scope>
    <source>
        <strain evidence="2 3">IMCC35002</strain>
    </source>
</reference>
<dbReference type="AlphaFoldDB" id="A0A4U1BMI8"/>
<sequence length="357" mass="41323">MFYYLLVGLVTGGFALAAMQLREYRYLFMFPLFVLTAYFVGFRDISIGTDTLRYSEIYFDIQPLSNALAIGNFGFEAQRIEAGFVLLASVFREFDAGFQHFLFFLNFLTVSVIFYSYQRIDKNIAPILVFLYTCTFTYFTLQYNIVRQGVAVAFCTLAFCYLLQNRRWPFLVLTLLGASFHSISILFLVVWPVRKFRWHPGYALVFIPLSIGVASVDFLQELTSLLSPYSVTVYRVANYMLTQAGEINLLSLSVVLDFLLIVYCIVDSKFLTKQSDYFNPVLTAFVIGFLGMLALHELKLLSLRYYYLFCPFEVITFYMALHRFTGRYLVKEVIVVSLGFLWLLKNVYVTAQFITSY</sequence>
<feature type="transmembrane region" description="Helical" evidence="1">
    <location>
        <begin position="101"/>
        <end position="118"/>
    </location>
</feature>
<dbReference type="OrthoDB" id="6154241at2"/>
<evidence type="ECO:0000313" key="3">
    <source>
        <dbReference type="Proteomes" id="UP000305675"/>
    </source>
</evidence>
<proteinExistence type="predicted"/>
<keyword evidence="1" id="KW-1133">Transmembrane helix</keyword>
<dbReference type="Proteomes" id="UP000305675">
    <property type="component" value="Unassembled WGS sequence"/>
</dbReference>
<dbReference type="RefSeq" id="WP_136863920.1">
    <property type="nucleotide sequence ID" value="NZ_SWCJ01000010.1"/>
</dbReference>
<organism evidence="2 3">
    <name type="scientific">Ferrimonas aestuarii</name>
    <dbReference type="NCBI Taxonomy" id="2569539"/>
    <lineage>
        <taxon>Bacteria</taxon>
        <taxon>Pseudomonadati</taxon>
        <taxon>Pseudomonadota</taxon>
        <taxon>Gammaproteobacteria</taxon>
        <taxon>Alteromonadales</taxon>
        <taxon>Ferrimonadaceae</taxon>
        <taxon>Ferrimonas</taxon>
    </lineage>
</organism>
<feature type="transmembrane region" description="Helical" evidence="1">
    <location>
        <begin position="247"/>
        <end position="266"/>
    </location>
</feature>
<keyword evidence="3" id="KW-1185">Reference proteome</keyword>
<feature type="transmembrane region" description="Helical" evidence="1">
    <location>
        <begin position="333"/>
        <end position="354"/>
    </location>
</feature>
<feature type="transmembrane region" description="Helical" evidence="1">
    <location>
        <begin position="278"/>
        <end position="298"/>
    </location>
</feature>
<gene>
    <name evidence="2" type="ORF">FCL42_13355</name>
</gene>
<dbReference type="InterPro" id="IPR049458">
    <property type="entry name" value="EpsG-like"/>
</dbReference>
<feature type="transmembrane region" description="Helical" evidence="1">
    <location>
        <begin position="170"/>
        <end position="190"/>
    </location>
</feature>
<feature type="transmembrane region" description="Helical" evidence="1">
    <location>
        <begin position="124"/>
        <end position="141"/>
    </location>
</feature>